<keyword evidence="1" id="KW-0677">Repeat</keyword>
<dbReference type="PANTHER" id="PTHR43215:SF14">
    <property type="entry name" value="RADIAL SPOKE HEAD 1 HOMOLOG"/>
    <property type="match status" value="1"/>
</dbReference>
<comment type="caution">
    <text evidence="3">The sequence shown here is derived from an EMBL/GenBank/DDBJ whole genome shotgun (WGS) entry which is preliminary data.</text>
</comment>
<dbReference type="PANTHER" id="PTHR43215">
    <property type="entry name" value="RADIAL SPOKE HEAD 1 HOMOLOG"/>
    <property type="match status" value="1"/>
</dbReference>
<dbReference type="Pfam" id="PF02493">
    <property type="entry name" value="MORN"/>
    <property type="match status" value="9"/>
</dbReference>
<evidence type="ECO:0000313" key="4">
    <source>
        <dbReference type="Proteomes" id="UP000688137"/>
    </source>
</evidence>
<evidence type="ECO:0000313" key="3">
    <source>
        <dbReference type="EMBL" id="CAD8072443.1"/>
    </source>
</evidence>
<dbReference type="InterPro" id="IPR003409">
    <property type="entry name" value="MORN"/>
</dbReference>
<protein>
    <recommendedName>
        <fullName evidence="5">Phosphatidylinositol-4-phosphate 5-kinase</fullName>
    </recommendedName>
</protein>
<evidence type="ECO:0000256" key="1">
    <source>
        <dbReference type="ARBA" id="ARBA00022737"/>
    </source>
</evidence>
<accession>A0A8S1M3N5</accession>
<organism evidence="3 4">
    <name type="scientific">Paramecium primaurelia</name>
    <dbReference type="NCBI Taxonomy" id="5886"/>
    <lineage>
        <taxon>Eukaryota</taxon>
        <taxon>Sar</taxon>
        <taxon>Alveolata</taxon>
        <taxon>Ciliophora</taxon>
        <taxon>Intramacronucleata</taxon>
        <taxon>Oligohymenophorea</taxon>
        <taxon>Peniculida</taxon>
        <taxon>Parameciidae</taxon>
        <taxon>Paramecium</taxon>
    </lineage>
</organism>
<keyword evidence="4" id="KW-1185">Reference proteome</keyword>
<dbReference type="SMART" id="SM00698">
    <property type="entry name" value="MORN"/>
    <property type="match status" value="9"/>
</dbReference>
<dbReference type="GO" id="GO:0005829">
    <property type="term" value="C:cytosol"/>
    <property type="evidence" value="ECO:0007669"/>
    <property type="project" value="TreeGrafter"/>
</dbReference>
<reference evidence="3" key="1">
    <citation type="submission" date="2021-01" db="EMBL/GenBank/DDBJ databases">
        <authorList>
            <consortium name="Genoscope - CEA"/>
            <person name="William W."/>
        </authorList>
    </citation>
    <scope>NUCLEOTIDE SEQUENCE</scope>
</reference>
<evidence type="ECO:0000256" key="2">
    <source>
        <dbReference type="SAM" id="MobiDB-lite"/>
    </source>
</evidence>
<evidence type="ECO:0008006" key="5">
    <source>
        <dbReference type="Google" id="ProtNLM"/>
    </source>
</evidence>
<proteinExistence type="predicted"/>
<dbReference type="OMA" id="KFQWANG"/>
<dbReference type="AlphaFoldDB" id="A0A8S1M3N5"/>
<feature type="compositionally biased region" description="Polar residues" evidence="2">
    <location>
        <begin position="293"/>
        <end position="339"/>
    </location>
</feature>
<gene>
    <name evidence="3" type="ORF">PPRIM_AZ9-3.1.T0490131</name>
</gene>
<dbReference type="EMBL" id="CAJJDM010000049">
    <property type="protein sequence ID" value="CAD8072443.1"/>
    <property type="molecule type" value="Genomic_DNA"/>
</dbReference>
<feature type="region of interest" description="Disordered" evidence="2">
    <location>
        <begin position="291"/>
        <end position="344"/>
    </location>
</feature>
<name>A0A8S1M3N5_PARPR</name>
<sequence>MIDNLIILRIQSYQNNTKGYSYEELKQLPNFNIVTQKNKIYFGQIFNGQKHGKGVLLIEQDHIYEGEFNNNRKHGQGWEVFPSKSFYKGLYVNGKPEGQGKFQWANGEYYEGEWFNGNKHGQGTWMGLKGDMYTGYWIDGKPNGKGQHKWINGDQYKGEFKDSLKHGFGEELFANGDRYVGMYQNGKPEGDGEYFYSSGAYFHGKFKNGLKTGYGEYRCSTYSYKGYYMNDKKHGEGELIYSDGTRKKGKFFNDFYEKTVLRQLSVPNNTQPNDTPPKNYQEIMRACLKPPSYLSSTKPNTQKKQTSPLNKTVIIQRNRLDFNSSEKPQKHLQIQTGRQNSKREFQEKDINLKQQDKIVQQKKISINVHSNKSSPKNQVHQQTIYKQSCRQPQEYSFKFDTTKTSFVTKTGLKGKQSFKQRSYSKYD</sequence>
<dbReference type="Proteomes" id="UP000688137">
    <property type="component" value="Unassembled WGS sequence"/>
</dbReference>